<dbReference type="AlphaFoldDB" id="A0A7W9SLF0"/>
<protein>
    <submittedName>
        <fullName evidence="2">Uncharacterized protein</fullName>
    </submittedName>
</protein>
<keyword evidence="1" id="KW-0472">Membrane</keyword>
<keyword evidence="3" id="KW-1185">Reference proteome</keyword>
<dbReference type="Proteomes" id="UP000520814">
    <property type="component" value="Unassembled WGS sequence"/>
</dbReference>
<evidence type="ECO:0000256" key="1">
    <source>
        <dbReference type="SAM" id="Phobius"/>
    </source>
</evidence>
<comment type="caution">
    <text evidence="2">The sequence shown here is derived from an EMBL/GenBank/DDBJ whole genome shotgun (WGS) entry which is preliminary data.</text>
</comment>
<reference evidence="2 3" key="1">
    <citation type="submission" date="2020-08" db="EMBL/GenBank/DDBJ databases">
        <title>Genomic Encyclopedia of Type Strains, Phase IV (KMG-IV): sequencing the most valuable type-strain genomes for metagenomic binning, comparative biology and taxonomic classification.</title>
        <authorList>
            <person name="Goeker M."/>
        </authorList>
    </citation>
    <scope>NUCLEOTIDE SEQUENCE [LARGE SCALE GENOMIC DNA]</scope>
    <source>
        <strain evidence="2 3">DSM 23562</strain>
    </source>
</reference>
<accession>A0A7W9SLF0</accession>
<proteinExistence type="predicted"/>
<keyword evidence="1" id="KW-0812">Transmembrane</keyword>
<keyword evidence="1" id="KW-1133">Transmembrane helix</keyword>
<name>A0A7W9SLF0_ARMRO</name>
<evidence type="ECO:0000313" key="2">
    <source>
        <dbReference type="EMBL" id="MBB6048806.1"/>
    </source>
</evidence>
<evidence type="ECO:0000313" key="3">
    <source>
        <dbReference type="Proteomes" id="UP000520814"/>
    </source>
</evidence>
<feature type="transmembrane region" description="Helical" evidence="1">
    <location>
        <begin position="26"/>
        <end position="49"/>
    </location>
</feature>
<organism evidence="2 3">
    <name type="scientific">Armatimonas rosea</name>
    <dbReference type="NCBI Taxonomy" id="685828"/>
    <lineage>
        <taxon>Bacteria</taxon>
        <taxon>Bacillati</taxon>
        <taxon>Armatimonadota</taxon>
        <taxon>Armatimonadia</taxon>
        <taxon>Armatimonadales</taxon>
        <taxon>Armatimonadaceae</taxon>
        <taxon>Armatimonas</taxon>
    </lineage>
</organism>
<dbReference type="EMBL" id="JACHGW010000001">
    <property type="protein sequence ID" value="MBB6048806.1"/>
    <property type="molecule type" value="Genomic_DNA"/>
</dbReference>
<gene>
    <name evidence="2" type="ORF">HNQ39_000568</name>
</gene>
<sequence>MWQLMLIGGAGGGLGAVGIGYLFPKYILYSALSLVFLVILLTFSMMLICSFEKEK</sequence>